<dbReference type="SUPFAM" id="SSF53720">
    <property type="entry name" value="ALDH-like"/>
    <property type="match status" value="1"/>
</dbReference>
<dbReference type="CDD" id="cd07103">
    <property type="entry name" value="ALDH_F5_SSADH_GabD"/>
    <property type="match status" value="1"/>
</dbReference>
<dbReference type="InterPro" id="IPR015590">
    <property type="entry name" value="Aldehyde_DH_dom"/>
</dbReference>
<feature type="domain" description="Aldehyde dehydrogenase" evidence="2">
    <location>
        <begin position="30"/>
        <end position="488"/>
    </location>
</feature>
<dbReference type="Proteomes" id="UP000662986">
    <property type="component" value="Chromosome"/>
</dbReference>
<evidence type="ECO:0000259" key="2">
    <source>
        <dbReference type="Pfam" id="PF00171"/>
    </source>
</evidence>
<evidence type="ECO:0000313" key="3">
    <source>
        <dbReference type="EMBL" id="QSE95775.1"/>
    </source>
</evidence>
<name>A0A974WDM2_9NOCA</name>
<dbReference type="EMBL" id="CP070619">
    <property type="protein sequence ID" value="QSE95775.1"/>
    <property type="molecule type" value="Genomic_DNA"/>
</dbReference>
<dbReference type="InterPro" id="IPR016160">
    <property type="entry name" value="Ald_DH_CS_CYS"/>
</dbReference>
<dbReference type="Gene3D" id="3.40.309.10">
    <property type="entry name" value="Aldehyde Dehydrogenase, Chain A, domain 2"/>
    <property type="match status" value="1"/>
</dbReference>
<keyword evidence="1" id="KW-0560">Oxidoreductase</keyword>
<dbReference type="RefSeq" id="WP_206011923.1">
    <property type="nucleotide sequence ID" value="NZ_CP070619.1"/>
</dbReference>
<reference evidence="3 4" key="1">
    <citation type="journal article" date="2021" name="Microbiol. Resour. Announc.">
        <title>Complete Genome Sequences of Two Rhodococcus sp. Strains with Large and Linear Chromosomes, Isolated from Apple Rhizosphere.</title>
        <authorList>
            <person name="Benning S."/>
            <person name="Brugnone N."/>
            <person name="Siani R."/>
            <person name="Kublik S."/>
            <person name="Schloter M."/>
            <person name="Rad V."/>
        </authorList>
    </citation>
    <scope>NUCLEOTIDE SEQUENCE [LARGE SCALE GENOMIC DNA]</scope>
    <source>
        <strain evidence="3 4">R79</strain>
    </source>
</reference>
<evidence type="ECO:0000313" key="4">
    <source>
        <dbReference type="Proteomes" id="UP000662986"/>
    </source>
</evidence>
<organism evidence="3 4">
    <name type="scientific">Rhodococcus pseudokoreensis</name>
    <dbReference type="NCBI Taxonomy" id="2811421"/>
    <lineage>
        <taxon>Bacteria</taxon>
        <taxon>Bacillati</taxon>
        <taxon>Actinomycetota</taxon>
        <taxon>Actinomycetes</taxon>
        <taxon>Mycobacteriales</taxon>
        <taxon>Nocardiaceae</taxon>
        <taxon>Rhodococcus</taxon>
    </lineage>
</organism>
<dbReference type="PROSITE" id="PS00070">
    <property type="entry name" value="ALDEHYDE_DEHYDR_CYS"/>
    <property type="match status" value="1"/>
</dbReference>
<gene>
    <name evidence="3" type="ORF">JWS13_42120</name>
</gene>
<dbReference type="InterPro" id="IPR016163">
    <property type="entry name" value="Ald_DH_C"/>
</dbReference>
<proteinExistence type="predicted"/>
<dbReference type="InterPro" id="IPR016162">
    <property type="entry name" value="Ald_DH_N"/>
</dbReference>
<dbReference type="InterPro" id="IPR016161">
    <property type="entry name" value="Ald_DH/histidinol_DH"/>
</dbReference>
<dbReference type="InterPro" id="IPR050740">
    <property type="entry name" value="Aldehyde_DH_Superfamily"/>
</dbReference>
<dbReference type="Gene3D" id="3.40.605.10">
    <property type="entry name" value="Aldehyde Dehydrogenase, Chain A, domain 1"/>
    <property type="match status" value="1"/>
</dbReference>
<keyword evidence="4" id="KW-1185">Reference proteome</keyword>
<accession>A0A974WDM2</accession>
<evidence type="ECO:0000256" key="1">
    <source>
        <dbReference type="ARBA" id="ARBA00023002"/>
    </source>
</evidence>
<reference evidence="3 4" key="2">
    <citation type="journal article" date="2022" name="Arch. Microbiol.">
        <title>Rhodococcus pseudokoreensis sp. nov. isolated from the rhizosphere of young M26 apple rootstocks.</title>
        <authorList>
            <person name="Kampfer P."/>
            <person name="Glaeser S.P."/>
            <person name="Blom J."/>
            <person name="Wolf J."/>
            <person name="Benning S."/>
            <person name="Schloter M."/>
            <person name="Neumann-Schaal M."/>
        </authorList>
    </citation>
    <scope>NUCLEOTIDE SEQUENCE [LARGE SCALE GENOMIC DNA]</scope>
    <source>
        <strain evidence="3 4">R79</strain>
    </source>
</reference>
<sequence>MAVSPSPDTRTTAELRGHLVPRTLFIDGRWVDTDSTFDVVDPATGEVIGSVADGRSEHAAAALDAASAAQADWAAVSPRARAELLHSAHDVMKSHADAFIDVLTLESGKPRTESAGEFHLSTQFLRWFAEQAAHVHGSYSPASAGDFRIITRQDPIGPSLLITPWNFPLLMPARKISAALAAGCTTVVKSAGLTPFTAALMTQVFAEAGFPPGVVNLIHTTTSGEVSSALMADPRLRKVSFTGSTGAGRVLLGQAAQNIMGTSMELGGNGPFLVLDDADVDAAVEHAIVCKFRNAGQACVAANRIILQSGIADEFTAKFVAATRALVVGNGFTDGVDVGPMISGKQRAEVHADVTDAVAGGAELLTGGAVVDGPGYFYEPTVLRFSGTTHPLACKELFAPAATLFTVDTVDEAVAFANDTDMGLAAYVFTRDLSRAMSVAERLESGMVGVNRGVMSDPAAPFGGIKNSGLGREGGHDALHEFLETKYIALTV</sequence>
<dbReference type="Pfam" id="PF00171">
    <property type="entry name" value="Aldedh"/>
    <property type="match status" value="1"/>
</dbReference>
<protein>
    <submittedName>
        <fullName evidence="3">NAD-dependent succinate-semialdehyde dehydrogenase</fullName>
    </submittedName>
</protein>
<dbReference type="PANTHER" id="PTHR43353:SF5">
    <property type="entry name" value="SUCCINATE-SEMIALDEHYDE DEHYDROGENASE, MITOCHONDRIAL"/>
    <property type="match status" value="1"/>
</dbReference>
<dbReference type="PANTHER" id="PTHR43353">
    <property type="entry name" value="SUCCINATE-SEMIALDEHYDE DEHYDROGENASE, MITOCHONDRIAL"/>
    <property type="match status" value="1"/>
</dbReference>